<proteinExistence type="predicted"/>
<dbReference type="InterPro" id="IPR014757">
    <property type="entry name" value="Tscrpt_reg_IclR_C"/>
</dbReference>
<gene>
    <name evidence="6" type="ordered locus">BpOF4_12575</name>
</gene>
<dbReference type="Pfam" id="PF09339">
    <property type="entry name" value="HTH_IclR"/>
    <property type="match status" value="1"/>
</dbReference>
<dbReference type="Gene3D" id="3.30.450.40">
    <property type="match status" value="1"/>
</dbReference>
<dbReference type="SUPFAM" id="SSF55781">
    <property type="entry name" value="GAF domain-like"/>
    <property type="match status" value="1"/>
</dbReference>
<dbReference type="GO" id="GO:0045892">
    <property type="term" value="P:negative regulation of DNA-templated transcription"/>
    <property type="evidence" value="ECO:0007669"/>
    <property type="project" value="TreeGrafter"/>
</dbReference>
<dbReference type="AlphaFoldDB" id="D3FWR8"/>
<dbReference type="RefSeq" id="WP_012957930.1">
    <property type="nucleotide sequence ID" value="NC_013791.2"/>
</dbReference>
<dbReference type="SMART" id="SM00346">
    <property type="entry name" value="HTH_ICLR"/>
    <property type="match status" value="1"/>
</dbReference>
<feature type="domain" description="IclR-ED" evidence="5">
    <location>
        <begin position="68"/>
        <end position="250"/>
    </location>
</feature>
<dbReference type="GO" id="GO:0003677">
    <property type="term" value="F:DNA binding"/>
    <property type="evidence" value="ECO:0007669"/>
    <property type="project" value="UniProtKB-KW"/>
</dbReference>
<organism evidence="6 7">
    <name type="scientific">Alkalihalophilus pseudofirmus (strain ATCC BAA-2126 / JCM 17055 / OF4)</name>
    <name type="common">Bacillus pseudofirmus</name>
    <dbReference type="NCBI Taxonomy" id="398511"/>
    <lineage>
        <taxon>Bacteria</taxon>
        <taxon>Bacillati</taxon>
        <taxon>Bacillota</taxon>
        <taxon>Bacilli</taxon>
        <taxon>Bacillales</taxon>
        <taxon>Bacillaceae</taxon>
        <taxon>Alkalihalophilus</taxon>
    </lineage>
</organism>
<dbReference type="InterPro" id="IPR050707">
    <property type="entry name" value="HTH_MetabolicPath_Reg"/>
</dbReference>
<dbReference type="EMBL" id="CP001878">
    <property type="protein sequence ID" value="ADC50566.1"/>
    <property type="molecule type" value="Genomic_DNA"/>
</dbReference>
<evidence type="ECO:0000313" key="6">
    <source>
        <dbReference type="EMBL" id="ADC50566.1"/>
    </source>
</evidence>
<keyword evidence="2" id="KW-0238">DNA-binding</keyword>
<dbReference type="InterPro" id="IPR029016">
    <property type="entry name" value="GAF-like_dom_sf"/>
</dbReference>
<dbReference type="PANTHER" id="PTHR30136">
    <property type="entry name" value="HELIX-TURN-HELIX TRANSCRIPTIONAL REGULATOR, ICLR FAMILY"/>
    <property type="match status" value="1"/>
</dbReference>
<dbReference type="InterPro" id="IPR005471">
    <property type="entry name" value="Tscrpt_reg_IclR_N"/>
</dbReference>
<evidence type="ECO:0000259" key="4">
    <source>
        <dbReference type="PROSITE" id="PS51077"/>
    </source>
</evidence>
<protein>
    <submittedName>
        <fullName evidence="6">Transcriptional regulator, IclR family protein</fullName>
    </submittedName>
</protein>
<evidence type="ECO:0000256" key="3">
    <source>
        <dbReference type="ARBA" id="ARBA00023163"/>
    </source>
</evidence>
<dbReference type="InterPro" id="IPR036390">
    <property type="entry name" value="WH_DNA-bd_sf"/>
</dbReference>
<dbReference type="PROSITE" id="PS51077">
    <property type="entry name" value="HTH_ICLR"/>
    <property type="match status" value="1"/>
</dbReference>
<sequence length="254" mass="28033">MKTKKSLQSVHNGLMILHLFSTEKSTWGVTEISEELSLSKSTVSRLVSELVEEGFLEKNGKKYQLGVSVLCLSGVITSHSDIYSEAKPALETLAAKVNETAHISILEDSNITYLHKVECSQPIELLSSIGKTNPATCTSSGKVILAYQNDQVLNKILHYELVKCGPKSVTDKQILLNQLKEIKKQGYAICVNEMFDEVVSIAAPVRDFTGEVIAAVSIVGPLYRMKQIKFDDYIREVSLASNEISDKLGFLTFS</sequence>
<dbReference type="InterPro" id="IPR036388">
    <property type="entry name" value="WH-like_DNA-bd_sf"/>
</dbReference>
<dbReference type="Gene3D" id="1.10.10.10">
    <property type="entry name" value="Winged helix-like DNA-binding domain superfamily/Winged helix DNA-binding domain"/>
    <property type="match status" value="1"/>
</dbReference>
<feature type="domain" description="HTH iclR-type" evidence="4">
    <location>
        <begin position="7"/>
        <end position="67"/>
    </location>
</feature>
<name>D3FWR8_ALKPO</name>
<dbReference type="GO" id="GO:0003700">
    <property type="term" value="F:DNA-binding transcription factor activity"/>
    <property type="evidence" value="ECO:0007669"/>
    <property type="project" value="TreeGrafter"/>
</dbReference>
<evidence type="ECO:0000256" key="2">
    <source>
        <dbReference type="ARBA" id="ARBA00023125"/>
    </source>
</evidence>
<dbReference type="Proteomes" id="UP000001544">
    <property type="component" value="Chromosome"/>
</dbReference>
<evidence type="ECO:0000313" key="7">
    <source>
        <dbReference type="Proteomes" id="UP000001544"/>
    </source>
</evidence>
<dbReference type="HOGENOM" id="CLU_062618_5_5_9"/>
<dbReference type="KEGG" id="bpf:BpOF4_12575"/>
<reference evidence="6 7" key="1">
    <citation type="journal article" date="2011" name="Environ. Microbiol.">
        <title>Genome of alkaliphilic Bacillus pseudofirmus OF4 reveals adaptations that support the ability to grow in an external pH range from 7.5 to 11.4.</title>
        <authorList>
            <person name="Janto B."/>
            <person name="Ahmed A."/>
            <person name="Ito M."/>
            <person name="Liu J."/>
            <person name="Hicks D.B."/>
            <person name="Pagni S."/>
            <person name="Fackelmayer O.J."/>
            <person name="Smith T.A."/>
            <person name="Earl J."/>
            <person name="Elbourne L.D."/>
            <person name="Hassan K."/>
            <person name="Paulsen I.T."/>
            <person name="Kolsto A.B."/>
            <person name="Tourasse N.J."/>
            <person name="Ehrlich G.D."/>
            <person name="Boissy R."/>
            <person name="Ivey D.M."/>
            <person name="Li G."/>
            <person name="Xue Y."/>
            <person name="Ma Y."/>
            <person name="Hu F.Z."/>
            <person name="Krulwich T.A."/>
        </authorList>
    </citation>
    <scope>NUCLEOTIDE SEQUENCE [LARGE SCALE GENOMIC DNA]</scope>
    <source>
        <strain evidence="7">ATCC BAA-2126 / JCM 17055 / OF4</strain>
    </source>
</reference>
<keyword evidence="7" id="KW-1185">Reference proteome</keyword>
<keyword evidence="1" id="KW-0805">Transcription regulation</keyword>
<keyword evidence="3" id="KW-0804">Transcription</keyword>
<evidence type="ECO:0000256" key="1">
    <source>
        <dbReference type="ARBA" id="ARBA00023015"/>
    </source>
</evidence>
<dbReference type="PROSITE" id="PS51078">
    <property type="entry name" value="ICLR_ED"/>
    <property type="match status" value="1"/>
</dbReference>
<dbReference type="PANTHER" id="PTHR30136:SF35">
    <property type="entry name" value="HTH-TYPE TRANSCRIPTIONAL REGULATOR RV1719"/>
    <property type="match status" value="1"/>
</dbReference>
<accession>D3FWR8</accession>
<dbReference type="Pfam" id="PF01614">
    <property type="entry name" value="IclR_C"/>
    <property type="match status" value="1"/>
</dbReference>
<evidence type="ECO:0000259" key="5">
    <source>
        <dbReference type="PROSITE" id="PS51078"/>
    </source>
</evidence>
<dbReference type="SUPFAM" id="SSF46785">
    <property type="entry name" value="Winged helix' DNA-binding domain"/>
    <property type="match status" value="1"/>
</dbReference>
<dbReference type="STRING" id="398511.BpOF4_12575"/>
<dbReference type="eggNOG" id="COG1414">
    <property type="taxonomic scope" value="Bacteria"/>
</dbReference>